<organism evidence="2 3">
    <name type="scientific">Aromia moschata</name>
    <dbReference type="NCBI Taxonomy" id="1265417"/>
    <lineage>
        <taxon>Eukaryota</taxon>
        <taxon>Metazoa</taxon>
        <taxon>Ecdysozoa</taxon>
        <taxon>Arthropoda</taxon>
        <taxon>Hexapoda</taxon>
        <taxon>Insecta</taxon>
        <taxon>Pterygota</taxon>
        <taxon>Neoptera</taxon>
        <taxon>Endopterygota</taxon>
        <taxon>Coleoptera</taxon>
        <taxon>Polyphaga</taxon>
        <taxon>Cucujiformia</taxon>
        <taxon>Chrysomeloidea</taxon>
        <taxon>Cerambycidae</taxon>
        <taxon>Cerambycinae</taxon>
        <taxon>Callichromatini</taxon>
        <taxon>Aromia</taxon>
    </lineage>
</organism>
<evidence type="ECO:0000256" key="1">
    <source>
        <dbReference type="SAM" id="MobiDB-lite"/>
    </source>
</evidence>
<proteinExistence type="predicted"/>
<feature type="region of interest" description="Disordered" evidence="1">
    <location>
        <begin position="18"/>
        <end position="67"/>
    </location>
</feature>
<keyword evidence="3" id="KW-1185">Reference proteome</keyword>
<reference evidence="2" key="1">
    <citation type="journal article" date="2023" name="Insect Mol. Biol.">
        <title>Genome sequencing provides insights into the evolution of gene families encoding plant cell wall-degrading enzymes in longhorned beetles.</title>
        <authorList>
            <person name="Shin N.R."/>
            <person name="Okamura Y."/>
            <person name="Kirsch R."/>
            <person name="Pauchet Y."/>
        </authorList>
    </citation>
    <scope>NUCLEOTIDE SEQUENCE</scope>
    <source>
        <strain evidence="2">AMC_N1</strain>
    </source>
</reference>
<protein>
    <submittedName>
        <fullName evidence="2">Uncharacterized protein</fullName>
    </submittedName>
</protein>
<gene>
    <name evidence="2" type="ORF">NQ318_014893</name>
</gene>
<comment type="caution">
    <text evidence="2">The sequence shown here is derived from an EMBL/GenBank/DDBJ whole genome shotgun (WGS) entry which is preliminary data.</text>
</comment>
<dbReference type="Proteomes" id="UP001162162">
    <property type="component" value="Unassembled WGS sequence"/>
</dbReference>
<accession>A0AAV8YTG6</accession>
<dbReference type="EMBL" id="JAPWTK010000044">
    <property type="protein sequence ID" value="KAJ8954782.1"/>
    <property type="molecule type" value="Genomic_DNA"/>
</dbReference>
<name>A0AAV8YTG6_9CUCU</name>
<evidence type="ECO:0000313" key="2">
    <source>
        <dbReference type="EMBL" id="KAJ8954782.1"/>
    </source>
</evidence>
<evidence type="ECO:0000313" key="3">
    <source>
        <dbReference type="Proteomes" id="UP001162162"/>
    </source>
</evidence>
<dbReference type="AlphaFoldDB" id="A0AAV8YTG6"/>
<feature type="compositionally biased region" description="Basic residues" evidence="1">
    <location>
        <begin position="18"/>
        <end position="34"/>
    </location>
</feature>
<sequence>MKRRGSLEWRFCNLRAPKRRRKIRKTRKCKVTSRKKSEPKTPKPPASREQTEDGIEDDEPNVQADVDMINMKLTPGTGRRGKAARTAVTIFLKDRGITPEGKGFVEGRQGRTTR</sequence>